<reference evidence="8" key="2">
    <citation type="submission" date="2017-05" db="UniProtKB">
        <authorList>
            <consortium name="EnsemblMetazoa"/>
        </authorList>
    </citation>
    <scope>IDENTIFICATION</scope>
</reference>
<sequence>MVGYLSELKVMEKARSFFAAHPKVTWTILGTFFAFLAVVGQVGENVSLPLWADAASSNCSYYKNNTEESDVQMENFFILSFASMAFVIVFGICTLVVAAFDFKTIKENLKFPQWQLVLIGVCDALNGILVVFSASPRRTAPFLQAILGNIVIPLTIVLRFLILRKKPTLIKLSAAGIVCVGLIMSLIPVIGNMDKDSDSGLWQDQPTAGRILWPLCFMIGFFPATVMNVVEEMSLKDTRKVNLFYLLFWTSLYQVITIWLFFWVDILPSFGYADNIHQFGENYKFALACFFGGDTCDAIPGIRGTSFIVMYILAYIGSGLLLRYAEGATYLAIVQALVTPLGALFWSLFDTDDCGGFFWSPHANNLTYFSIAGIVLIVPAILLYNTEKETIKKWLRKVHIPVPYDTEIAEEKTPLLN</sequence>
<feature type="transmembrane region" description="Helical" evidence="7">
    <location>
        <begin position="242"/>
        <end position="264"/>
    </location>
</feature>
<dbReference type="PANTHER" id="PTHR31326:SF1">
    <property type="entry name" value="PROTEIN CLT2, CHLOROPLASTIC"/>
    <property type="match status" value="1"/>
</dbReference>
<dbReference type="EnsemblMetazoa" id="Aqu2.1.37128_001">
    <property type="protein sequence ID" value="Aqu2.1.37128_001"/>
    <property type="gene ID" value="Aqu2.1.37128"/>
</dbReference>
<gene>
    <name evidence="8" type="primary">109580767</name>
</gene>
<proteinExistence type="inferred from homology"/>
<feature type="transmembrane region" description="Helical" evidence="7">
    <location>
        <begin position="76"/>
        <end position="102"/>
    </location>
</feature>
<feature type="transmembrane region" description="Helical" evidence="7">
    <location>
        <begin position="211"/>
        <end position="230"/>
    </location>
</feature>
<dbReference type="InterPro" id="IPR037185">
    <property type="entry name" value="EmrE-like"/>
</dbReference>
<dbReference type="eggNOG" id="ENOG502RB7Q">
    <property type="taxonomic scope" value="Eukaryota"/>
</dbReference>
<dbReference type="EnsemblMetazoa" id="XM_019994289.1">
    <property type="protein sequence ID" value="XP_019849848.1"/>
    <property type="gene ID" value="LOC109580767"/>
</dbReference>
<accession>A0A1X7VAW5</accession>
<keyword evidence="3" id="KW-0813">Transport</keyword>
<evidence type="ECO:0000256" key="7">
    <source>
        <dbReference type="SAM" id="Phobius"/>
    </source>
</evidence>
<evidence type="ECO:0008006" key="10">
    <source>
        <dbReference type="Google" id="ProtNLM"/>
    </source>
</evidence>
<evidence type="ECO:0000313" key="8">
    <source>
        <dbReference type="EnsemblMetazoa" id="Aqu2.1.37128_001"/>
    </source>
</evidence>
<dbReference type="SUPFAM" id="SSF103481">
    <property type="entry name" value="Multidrug resistance efflux transporter EmrE"/>
    <property type="match status" value="1"/>
</dbReference>
<dbReference type="KEGG" id="aqu:109580767"/>
<comment type="subcellular location">
    <subcellularLocation>
        <location evidence="1">Membrane</location>
        <topology evidence="1">Multi-pass membrane protein</topology>
    </subcellularLocation>
</comment>
<feature type="transmembrane region" description="Helical" evidence="7">
    <location>
        <begin position="24"/>
        <end position="43"/>
    </location>
</feature>
<reference evidence="9" key="1">
    <citation type="journal article" date="2010" name="Nature">
        <title>The Amphimedon queenslandica genome and the evolution of animal complexity.</title>
        <authorList>
            <person name="Srivastava M."/>
            <person name="Simakov O."/>
            <person name="Chapman J."/>
            <person name="Fahey B."/>
            <person name="Gauthier M.E."/>
            <person name="Mitros T."/>
            <person name="Richards G.S."/>
            <person name="Conaco C."/>
            <person name="Dacre M."/>
            <person name="Hellsten U."/>
            <person name="Larroux C."/>
            <person name="Putnam N.H."/>
            <person name="Stanke M."/>
            <person name="Adamska M."/>
            <person name="Darling A."/>
            <person name="Degnan S.M."/>
            <person name="Oakley T.H."/>
            <person name="Plachetzki D.C."/>
            <person name="Zhai Y."/>
            <person name="Adamski M."/>
            <person name="Calcino A."/>
            <person name="Cummins S.F."/>
            <person name="Goodstein D.M."/>
            <person name="Harris C."/>
            <person name="Jackson D.J."/>
            <person name="Leys S.P."/>
            <person name="Shu S."/>
            <person name="Woodcroft B.J."/>
            <person name="Vervoort M."/>
            <person name="Kosik K.S."/>
            <person name="Manning G."/>
            <person name="Degnan B.M."/>
            <person name="Rokhsar D.S."/>
        </authorList>
    </citation>
    <scope>NUCLEOTIDE SEQUENCE [LARGE SCALE GENOMIC DNA]</scope>
</reference>
<dbReference type="PANTHER" id="PTHR31326">
    <property type="entry name" value="PROTEIN CLT2, CHLOROPLASTIC"/>
    <property type="match status" value="1"/>
</dbReference>
<keyword evidence="4 7" id="KW-0812">Transmembrane</keyword>
<evidence type="ECO:0000256" key="1">
    <source>
        <dbReference type="ARBA" id="ARBA00004141"/>
    </source>
</evidence>
<dbReference type="OrthoDB" id="264057at2759"/>
<protein>
    <recommendedName>
        <fullName evidence="10">EamA domain-containing protein</fullName>
    </recommendedName>
</protein>
<evidence type="ECO:0000256" key="2">
    <source>
        <dbReference type="ARBA" id="ARBA00006690"/>
    </source>
</evidence>
<dbReference type="InterPro" id="IPR013936">
    <property type="entry name" value="CRT-like"/>
</dbReference>
<evidence type="ECO:0000256" key="4">
    <source>
        <dbReference type="ARBA" id="ARBA00022692"/>
    </source>
</evidence>
<evidence type="ECO:0000256" key="6">
    <source>
        <dbReference type="ARBA" id="ARBA00023136"/>
    </source>
</evidence>
<evidence type="ECO:0000313" key="9">
    <source>
        <dbReference type="Proteomes" id="UP000007879"/>
    </source>
</evidence>
<dbReference type="Proteomes" id="UP000007879">
    <property type="component" value="Unassembled WGS sequence"/>
</dbReference>
<feature type="transmembrane region" description="Helical" evidence="7">
    <location>
        <begin position="169"/>
        <end position="191"/>
    </location>
</feature>
<keyword evidence="9" id="KW-1185">Reference proteome</keyword>
<dbReference type="Pfam" id="PF08627">
    <property type="entry name" value="CRT-like"/>
    <property type="match status" value="1"/>
</dbReference>
<feature type="transmembrane region" description="Helical" evidence="7">
    <location>
        <begin position="368"/>
        <end position="386"/>
    </location>
</feature>
<dbReference type="AlphaFoldDB" id="A0A1X7VAW5"/>
<name>A0A1X7VAW5_AMPQE</name>
<feature type="transmembrane region" description="Helical" evidence="7">
    <location>
        <begin position="329"/>
        <end position="348"/>
    </location>
</feature>
<feature type="transmembrane region" description="Helical" evidence="7">
    <location>
        <begin position="301"/>
        <end position="322"/>
    </location>
</feature>
<keyword evidence="6 7" id="KW-0472">Membrane</keyword>
<dbReference type="InParanoid" id="A0A1X7VAW5"/>
<evidence type="ECO:0000256" key="3">
    <source>
        <dbReference type="ARBA" id="ARBA00022448"/>
    </source>
</evidence>
<dbReference type="GO" id="GO:0016020">
    <property type="term" value="C:membrane"/>
    <property type="evidence" value="ECO:0007669"/>
    <property type="project" value="UniProtKB-SubCell"/>
</dbReference>
<feature type="transmembrane region" description="Helical" evidence="7">
    <location>
        <begin position="141"/>
        <end position="162"/>
    </location>
</feature>
<evidence type="ECO:0000256" key="5">
    <source>
        <dbReference type="ARBA" id="ARBA00022989"/>
    </source>
</evidence>
<organism evidence="8">
    <name type="scientific">Amphimedon queenslandica</name>
    <name type="common">Sponge</name>
    <dbReference type="NCBI Taxonomy" id="400682"/>
    <lineage>
        <taxon>Eukaryota</taxon>
        <taxon>Metazoa</taxon>
        <taxon>Porifera</taxon>
        <taxon>Demospongiae</taxon>
        <taxon>Heteroscleromorpha</taxon>
        <taxon>Haplosclerida</taxon>
        <taxon>Niphatidae</taxon>
        <taxon>Amphimedon</taxon>
    </lineage>
</organism>
<keyword evidence="5 7" id="KW-1133">Transmembrane helix</keyword>
<feature type="transmembrane region" description="Helical" evidence="7">
    <location>
        <begin position="114"/>
        <end position="135"/>
    </location>
</feature>
<comment type="similarity">
    <text evidence="2">Belongs to the CRT-like transporter family.</text>
</comment>